<keyword evidence="1" id="KW-0813">Transport</keyword>
<dbReference type="Proteomes" id="UP000681075">
    <property type="component" value="Unassembled WGS sequence"/>
</dbReference>
<feature type="region of interest" description="Disordered" evidence="11">
    <location>
        <begin position="1"/>
        <end position="21"/>
    </location>
</feature>
<dbReference type="Gene3D" id="3.40.50.300">
    <property type="entry name" value="P-loop containing nucleotide triphosphate hydrolases"/>
    <property type="match status" value="1"/>
</dbReference>
<evidence type="ECO:0000313" key="13">
    <source>
        <dbReference type="EMBL" id="GIL38386.1"/>
    </source>
</evidence>
<dbReference type="CDD" id="cd03259">
    <property type="entry name" value="ABC_Carb_Solutes_like"/>
    <property type="match status" value="1"/>
</dbReference>
<evidence type="ECO:0000256" key="7">
    <source>
        <dbReference type="ARBA" id="ARBA00022967"/>
    </source>
</evidence>
<dbReference type="SMART" id="SM00382">
    <property type="entry name" value="AAA"/>
    <property type="match status" value="1"/>
</dbReference>
<keyword evidence="6" id="KW-0067">ATP-binding</keyword>
<sequence>MNLPLRKSPLDDAPSLLPTATPQTPALAMERVSHSYAALRAVDDVSLSIARGEIVCLVGPSGCGKSTLLRIAAGLERLQQGSVALAGRLVAGPHVQVPPERRSIGLVFQDYALFPHLDVLRNVRFGLHKLAPAEATRRAMDALAQVGMDGYAKSYVHQLSGGQQQRVALARALAPRPDVLLLDEPFSGLDSQLRAQIRDETLHLLKQNGIATLLVTHDPEEAMFLGDRIALMKQGRLVQVGRPEDLYLRPSNSFAAGFFGEINRLDGVVRNGCVDTPLGCVHPTKLADGTAVEVLIRPEMLALSEQKPVTGTATEARVQAARLLGRTSLVHMTVEDSQAGPVHLHARVAGVWLPAEDSRVWIALDAGRAFVFPTAAV</sequence>
<dbReference type="EMBL" id="BOPV01000001">
    <property type="protein sequence ID" value="GIL38386.1"/>
    <property type="molecule type" value="Genomic_DNA"/>
</dbReference>
<dbReference type="PANTHER" id="PTHR42781:SF5">
    <property type="entry name" value="PUTRESCINE TRANSPORT ATP-BINDING PROTEIN POTG"/>
    <property type="match status" value="1"/>
</dbReference>
<dbReference type="Gene3D" id="2.40.50.140">
    <property type="entry name" value="Nucleic acid-binding proteins"/>
    <property type="match status" value="1"/>
</dbReference>
<keyword evidence="9" id="KW-0406">Ion transport</keyword>
<dbReference type="InterPro" id="IPR017871">
    <property type="entry name" value="ABC_transporter-like_CS"/>
</dbReference>
<dbReference type="GO" id="GO:0015697">
    <property type="term" value="P:quaternary ammonium group transport"/>
    <property type="evidence" value="ECO:0007669"/>
    <property type="project" value="UniProtKB-ARBA"/>
</dbReference>
<keyword evidence="8" id="KW-0408">Iron</keyword>
<name>A0A8S8XB52_9PROT</name>
<evidence type="ECO:0000313" key="14">
    <source>
        <dbReference type="Proteomes" id="UP000681075"/>
    </source>
</evidence>
<dbReference type="AlphaFoldDB" id="A0A8S8XB52"/>
<keyword evidence="10" id="KW-0472">Membrane</keyword>
<accession>A0A8S8XB52</accession>
<dbReference type="PANTHER" id="PTHR42781">
    <property type="entry name" value="SPERMIDINE/PUTRESCINE IMPORT ATP-BINDING PROTEIN POTA"/>
    <property type="match status" value="1"/>
</dbReference>
<keyword evidence="7" id="KW-1278">Translocase</keyword>
<dbReference type="PROSITE" id="PS50893">
    <property type="entry name" value="ABC_TRANSPORTER_2"/>
    <property type="match status" value="1"/>
</dbReference>
<dbReference type="GO" id="GO:0005524">
    <property type="term" value="F:ATP binding"/>
    <property type="evidence" value="ECO:0007669"/>
    <property type="project" value="UniProtKB-KW"/>
</dbReference>
<keyword evidence="14" id="KW-1185">Reference proteome</keyword>
<dbReference type="GO" id="GO:0015408">
    <property type="term" value="F:ABC-type ferric iron transporter activity"/>
    <property type="evidence" value="ECO:0007669"/>
    <property type="project" value="InterPro"/>
</dbReference>
<dbReference type="InterPro" id="IPR012340">
    <property type="entry name" value="NA-bd_OB-fold"/>
</dbReference>
<dbReference type="InterPro" id="IPR003593">
    <property type="entry name" value="AAA+_ATPase"/>
</dbReference>
<feature type="domain" description="ABC transporter" evidence="12">
    <location>
        <begin position="27"/>
        <end position="259"/>
    </location>
</feature>
<dbReference type="PROSITE" id="PS00211">
    <property type="entry name" value="ABC_TRANSPORTER_1"/>
    <property type="match status" value="1"/>
</dbReference>
<protein>
    <submittedName>
        <fullName evidence="13">Spermidine/putrescine ABC transporter ATPase</fullName>
    </submittedName>
</protein>
<keyword evidence="2" id="KW-1003">Cell membrane</keyword>
<comment type="caution">
    <text evidence="13">The sequence shown here is derived from an EMBL/GenBank/DDBJ whole genome shotgun (WGS) entry which is preliminary data.</text>
</comment>
<evidence type="ECO:0000256" key="10">
    <source>
        <dbReference type="ARBA" id="ARBA00023136"/>
    </source>
</evidence>
<evidence type="ECO:0000256" key="11">
    <source>
        <dbReference type="SAM" id="MobiDB-lite"/>
    </source>
</evidence>
<dbReference type="GO" id="GO:0043190">
    <property type="term" value="C:ATP-binding cassette (ABC) transporter complex"/>
    <property type="evidence" value="ECO:0007669"/>
    <property type="project" value="InterPro"/>
</dbReference>
<keyword evidence="4" id="KW-0997">Cell inner membrane</keyword>
<evidence type="ECO:0000256" key="6">
    <source>
        <dbReference type="ARBA" id="ARBA00022840"/>
    </source>
</evidence>
<evidence type="ECO:0000256" key="2">
    <source>
        <dbReference type="ARBA" id="ARBA00022475"/>
    </source>
</evidence>
<evidence type="ECO:0000256" key="9">
    <source>
        <dbReference type="ARBA" id="ARBA00023065"/>
    </source>
</evidence>
<reference evidence="13" key="1">
    <citation type="submission" date="2021-02" db="EMBL/GenBank/DDBJ databases">
        <title>Genome sequence of Rhodospirillales sp. strain TMPK1 isolated from soil.</title>
        <authorList>
            <person name="Nakai R."/>
            <person name="Kusada H."/>
            <person name="Tamaki H."/>
        </authorList>
    </citation>
    <scope>NUCLEOTIDE SEQUENCE</scope>
    <source>
        <strain evidence="13">TMPK1</strain>
    </source>
</reference>
<dbReference type="SUPFAM" id="SSF50331">
    <property type="entry name" value="MOP-like"/>
    <property type="match status" value="1"/>
</dbReference>
<dbReference type="InterPro" id="IPR013611">
    <property type="entry name" value="Transp-assoc_OB_typ2"/>
</dbReference>
<dbReference type="Pfam" id="PF08402">
    <property type="entry name" value="TOBE_2"/>
    <property type="match status" value="1"/>
</dbReference>
<evidence type="ECO:0000256" key="8">
    <source>
        <dbReference type="ARBA" id="ARBA00023004"/>
    </source>
</evidence>
<evidence type="ECO:0000259" key="12">
    <source>
        <dbReference type="PROSITE" id="PS50893"/>
    </source>
</evidence>
<keyword evidence="3" id="KW-0410">Iron transport</keyword>
<keyword evidence="5" id="KW-0547">Nucleotide-binding</keyword>
<evidence type="ECO:0000256" key="1">
    <source>
        <dbReference type="ARBA" id="ARBA00022448"/>
    </source>
</evidence>
<evidence type="ECO:0000256" key="5">
    <source>
        <dbReference type="ARBA" id="ARBA00022741"/>
    </source>
</evidence>
<dbReference type="InterPro" id="IPR050093">
    <property type="entry name" value="ABC_SmlMolc_Importer"/>
</dbReference>
<dbReference type="InterPro" id="IPR027417">
    <property type="entry name" value="P-loop_NTPase"/>
</dbReference>
<dbReference type="Pfam" id="PF00005">
    <property type="entry name" value="ABC_tran"/>
    <property type="match status" value="1"/>
</dbReference>
<gene>
    <name evidence="13" type="ORF">TMPK1_06230</name>
</gene>
<dbReference type="InterPro" id="IPR015853">
    <property type="entry name" value="ABC_transpr_FbpC"/>
</dbReference>
<dbReference type="InterPro" id="IPR003439">
    <property type="entry name" value="ABC_transporter-like_ATP-bd"/>
</dbReference>
<organism evidence="13 14">
    <name type="scientific">Roseiterribacter gracilis</name>
    <dbReference type="NCBI Taxonomy" id="2812848"/>
    <lineage>
        <taxon>Bacteria</taxon>
        <taxon>Pseudomonadati</taxon>
        <taxon>Pseudomonadota</taxon>
        <taxon>Alphaproteobacteria</taxon>
        <taxon>Rhodospirillales</taxon>
        <taxon>Roseiterribacteraceae</taxon>
        <taxon>Roseiterribacter</taxon>
    </lineage>
</organism>
<dbReference type="SUPFAM" id="SSF52540">
    <property type="entry name" value="P-loop containing nucleoside triphosphate hydrolases"/>
    <property type="match status" value="1"/>
</dbReference>
<proteinExistence type="predicted"/>
<dbReference type="FunFam" id="3.40.50.300:FF:000425">
    <property type="entry name" value="Probable ABC transporter, ATP-binding subunit"/>
    <property type="match status" value="1"/>
</dbReference>
<dbReference type="InterPro" id="IPR008995">
    <property type="entry name" value="Mo/tungstate-bd_C_term_dom"/>
</dbReference>
<dbReference type="RefSeq" id="WP_420241374.1">
    <property type="nucleotide sequence ID" value="NZ_BOPV01000001.1"/>
</dbReference>
<dbReference type="Gene3D" id="2.40.50.100">
    <property type="match status" value="1"/>
</dbReference>
<evidence type="ECO:0000256" key="4">
    <source>
        <dbReference type="ARBA" id="ARBA00022519"/>
    </source>
</evidence>
<dbReference type="GO" id="GO:0016887">
    <property type="term" value="F:ATP hydrolysis activity"/>
    <property type="evidence" value="ECO:0007669"/>
    <property type="project" value="InterPro"/>
</dbReference>
<evidence type="ECO:0000256" key="3">
    <source>
        <dbReference type="ARBA" id="ARBA00022496"/>
    </source>
</evidence>